<evidence type="ECO:0000256" key="1">
    <source>
        <dbReference type="ARBA" id="ARBA00010169"/>
    </source>
</evidence>
<dbReference type="PANTHER" id="PTHR23419:SF8">
    <property type="entry name" value="FI09726P"/>
    <property type="match status" value="1"/>
</dbReference>
<dbReference type="GO" id="GO:0005507">
    <property type="term" value="F:copper ion binding"/>
    <property type="evidence" value="ECO:0007669"/>
    <property type="project" value="TreeGrafter"/>
</dbReference>
<evidence type="ECO:0000313" key="5">
    <source>
        <dbReference type="Proteomes" id="UP001152797"/>
    </source>
</evidence>
<dbReference type="InterPro" id="IPR004323">
    <property type="entry name" value="Ion_tolerance_CutA"/>
</dbReference>
<keyword evidence="5" id="KW-1185">Reference proteome</keyword>
<comment type="caution">
    <text evidence="3">The sequence shown here is derived from an EMBL/GenBank/DDBJ whole genome shotgun (WGS) entry which is preliminary data.</text>
</comment>
<evidence type="ECO:0000313" key="3">
    <source>
        <dbReference type="EMBL" id="CAI3994205.1"/>
    </source>
</evidence>
<reference evidence="3" key="1">
    <citation type="submission" date="2022-10" db="EMBL/GenBank/DDBJ databases">
        <authorList>
            <person name="Chen Y."/>
            <person name="Dougan E. K."/>
            <person name="Chan C."/>
            <person name="Rhodes N."/>
            <person name="Thang M."/>
        </authorList>
    </citation>
    <scope>NUCLEOTIDE SEQUENCE</scope>
</reference>
<protein>
    <submittedName>
        <fullName evidence="3">Uncharacterized protein</fullName>
    </submittedName>
</protein>
<dbReference type="Proteomes" id="UP001152797">
    <property type="component" value="Unassembled WGS sequence"/>
</dbReference>
<name>A0A9P1G196_9DINO</name>
<feature type="region of interest" description="Disordered" evidence="2">
    <location>
        <begin position="1"/>
        <end position="55"/>
    </location>
</feature>
<evidence type="ECO:0000256" key="2">
    <source>
        <dbReference type="SAM" id="MobiDB-lite"/>
    </source>
</evidence>
<dbReference type="SUPFAM" id="SSF54913">
    <property type="entry name" value="GlnB-like"/>
    <property type="match status" value="2"/>
</dbReference>
<proteinExistence type="inferred from homology"/>
<dbReference type="InterPro" id="IPR011322">
    <property type="entry name" value="N-reg_PII-like_a/b"/>
</dbReference>
<dbReference type="OrthoDB" id="2017693at2759"/>
<feature type="region of interest" description="Disordered" evidence="2">
    <location>
        <begin position="88"/>
        <end position="135"/>
    </location>
</feature>
<reference evidence="4 5" key="2">
    <citation type="submission" date="2024-05" db="EMBL/GenBank/DDBJ databases">
        <authorList>
            <person name="Chen Y."/>
            <person name="Shah S."/>
            <person name="Dougan E. K."/>
            <person name="Thang M."/>
            <person name="Chan C."/>
        </authorList>
    </citation>
    <scope>NUCLEOTIDE SEQUENCE [LARGE SCALE GENOMIC DNA]</scope>
</reference>
<feature type="compositionally biased region" description="Polar residues" evidence="2">
    <location>
        <begin position="24"/>
        <end position="33"/>
    </location>
</feature>
<sequence length="537" mass="57892">MAALRVSSDLMYPRYPMESKRSEGTTQESTAVGGNSPRASCCSEASQPVEKTGPTLPLQKRENVAWRNLKILETPCPSLRGDVRRMQGMARHGTAERSVKSTATTPSRSGRRAERRARRRKEAQKAAQQQVNSRGSAVTFAVGELGVECNQTMPGMTPLEGNWPGIMSTAPAEPKAALFLPPGALSYTGCSPTAKPCDASARGYPYASPPAAVASPDAKRLLLATSPKVTQVYGDASARTPCRSPPAWTADVPSPCRARMNMRSFVSAASPSSMLPTSPSVQPDPMPAMSPVSPEVGPLGGELGGAMDAFFIWNDMAICFLGPNWRPDPMRQRLAIFFSLLLVTAAFSRLGQTPLAAPRTKSVAMAITVWTTEDAEDKAQKVVAAAEKLADATVRVEEIKSYYWWDDKVNFDPEWRVVVTTTSPFDTVQEVISKVHSYDLPMIIYDLAELPEGHAYWKGVLSLGEDAIATAETLVEQRIVACAQAAPDGTLAVKTMAPCKALVEEHASKTGRSVSWTAINGNEGYLTWMKGECTGCK</sequence>
<dbReference type="EMBL" id="CAMXCT030001924">
    <property type="protein sequence ID" value="CAL4781517.1"/>
    <property type="molecule type" value="Genomic_DNA"/>
</dbReference>
<accession>A0A9P1G196</accession>
<feature type="compositionally biased region" description="Basic residues" evidence="2">
    <location>
        <begin position="109"/>
        <end position="122"/>
    </location>
</feature>
<gene>
    <name evidence="3" type="ORF">C1SCF055_LOCUS20873</name>
</gene>
<dbReference type="InterPro" id="IPR015867">
    <property type="entry name" value="N-reg_PII/ATP_PRibTrfase_C"/>
</dbReference>
<dbReference type="EMBL" id="CAMXCT020001924">
    <property type="protein sequence ID" value="CAL1147580.1"/>
    <property type="molecule type" value="Genomic_DNA"/>
</dbReference>
<evidence type="ECO:0000313" key="4">
    <source>
        <dbReference type="EMBL" id="CAL4781517.1"/>
    </source>
</evidence>
<comment type="similarity">
    <text evidence="1">Belongs to the CutA family.</text>
</comment>
<dbReference type="Gene3D" id="3.30.70.120">
    <property type="match status" value="1"/>
</dbReference>
<dbReference type="PANTHER" id="PTHR23419">
    <property type="entry name" value="DIVALENT CATION TOLERANCE CUTA-RELATED"/>
    <property type="match status" value="1"/>
</dbReference>
<dbReference type="GO" id="GO:0010038">
    <property type="term" value="P:response to metal ion"/>
    <property type="evidence" value="ECO:0007669"/>
    <property type="project" value="InterPro"/>
</dbReference>
<dbReference type="EMBL" id="CAMXCT010001924">
    <property type="protein sequence ID" value="CAI3994205.1"/>
    <property type="molecule type" value="Genomic_DNA"/>
</dbReference>
<dbReference type="AlphaFoldDB" id="A0A9P1G196"/>
<organism evidence="3">
    <name type="scientific">Cladocopium goreaui</name>
    <dbReference type="NCBI Taxonomy" id="2562237"/>
    <lineage>
        <taxon>Eukaryota</taxon>
        <taxon>Sar</taxon>
        <taxon>Alveolata</taxon>
        <taxon>Dinophyceae</taxon>
        <taxon>Suessiales</taxon>
        <taxon>Symbiodiniaceae</taxon>
        <taxon>Cladocopium</taxon>
    </lineage>
</organism>
<dbReference type="Pfam" id="PF03091">
    <property type="entry name" value="CutA1"/>
    <property type="match status" value="1"/>
</dbReference>